<evidence type="ECO:0000256" key="3">
    <source>
        <dbReference type="ARBA" id="ARBA00022553"/>
    </source>
</evidence>
<dbReference type="InterPro" id="IPR014031">
    <property type="entry name" value="Ketoacyl_synth_C"/>
</dbReference>
<proteinExistence type="predicted"/>
<feature type="region of interest" description="Disordered" evidence="8">
    <location>
        <begin position="3601"/>
        <end position="3622"/>
    </location>
</feature>
<feature type="region of interest" description="Disordered" evidence="8">
    <location>
        <begin position="4608"/>
        <end position="4637"/>
    </location>
</feature>
<comment type="caution">
    <text evidence="11">The sequence shown here is derived from an EMBL/GenBank/DDBJ whole genome shotgun (WGS) entry which is preliminary data.</text>
</comment>
<feature type="domain" description="Carrier" evidence="9">
    <location>
        <begin position="4655"/>
        <end position="4730"/>
    </location>
</feature>
<dbReference type="RefSeq" id="WP_209211202.1">
    <property type="nucleotide sequence ID" value="NZ_JAFFZM010000007.1"/>
</dbReference>
<reference evidence="11 12" key="1">
    <citation type="submission" date="2021-02" db="EMBL/GenBank/DDBJ databases">
        <title>Streptomyces spirodelae sp. nov., isolated from duckweed.</title>
        <authorList>
            <person name="Saimee Y."/>
            <person name="Duangmal K."/>
        </authorList>
    </citation>
    <scope>NUCLEOTIDE SEQUENCE [LARGE SCALE GENOMIC DNA]</scope>
    <source>
        <strain evidence="11 12">DSM 42105</strain>
    </source>
</reference>
<dbReference type="Pfam" id="PF16197">
    <property type="entry name" value="KAsynt_C_assoc"/>
    <property type="match status" value="3"/>
</dbReference>
<protein>
    <submittedName>
        <fullName evidence="11">SDR family NAD(P)-dependent oxidoreductase</fullName>
    </submittedName>
</protein>
<dbReference type="Gene3D" id="3.30.70.3290">
    <property type="match status" value="3"/>
</dbReference>
<dbReference type="Pfam" id="PF00698">
    <property type="entry name" value="Acyl_transf_1"/>
    <property type="match status" value="3"/>
</dbReference>
<keyword evidence="2" id="KW-0596">Phosphopantetheine</keyword>
<dbReference type="InterPro" id="IPR014043">
    <property type="entry name" value="Acyl_transferase_dom"/>
</dbReference>
<evidence type="ECO:0000256" key="5">
    <source>
        <dbReference type="ARBA" id="ARBA00023194"/>
    </source>
</evidence>
<dbReference type="InterPro" id="IPR001227">
    <property type="entry name" value="Ac_transferase_dom_sf"/>
</dbReference>
<feature type="domain" description="Ketosynthase family 3 (KS3)" evidence="10">
    <location>
        <begin position="3170"/>
        <end position="3596"/>
    </location>
</feature>
<feature type="domain" description="Carrier" evidence="9">
    <location>
        <begin position="1542"/>
        <end position="1617"/>
    </location>
</feature>
<dbReference type="Gene3D" id="6.10.140.1830">
    <property type="match status" value="2"/>
</dbReference>
<feature type="region of interest" description="Disordered" evidence="8">
    <location>
        <begin position="1494"/>
        <end position="1532"/>
    </location>
</feature>
<evidence type="ECO:0000259" key="9">
    <source>
        <dbReference type="PROSITE" id="PS50075"/>
    </source>
</evidence>
<dbReference type="InterPro" id="IPR057326">
    <property type="entry name" value="KR_dom"/>
</dbReference>
<dbReference type="SMART" id="SM00825">
    <property type="entry name" value="PKS_KS"/>
    <property type="match status" value="3"/>
</dbReference>
<dbReference type="Gene3D" id="3.40.50.720">
    <property type="entry name" value="NAD(P)-binding Rossmann-like Domain"/>
    <property type="match status" value="3"/>
</dbReference>
<dbReference type="PROSITE" id="PS50075">
    <property type="entry name" value="CARRIER"/>
    <property type="match status" value="3"/>
</dbReference>
<dbReference type="SUPFAM" id="SSF51735">
    <property type="entry name" value="NAD(P)-binding Rossmann-fold domains"/>
    <property type="match status" value="6"/>
</dbReference>
<dbReference type="InterPro" id="IPR016035">
    <property type="entry name" value="Acyl_Trfase/lysoPLipase"/>
</dbReference>
<feature type="compositionally biased region" description="Polar residues" evidence="8">
    <location>
        <begin position="1510"/>
        <end position="1522"/>
    </location>
</feature>
<dbReference type="PANTHER" id="PTHR43775:SF51">
    <property type="entry name" value="INACTIVE PHENOLPHTHIOCEROL SYNTHESIS POLYKETIDE SYNTHASE TYPE I PKS1-RELATED"/>
    <property type="match status" value="1"/>
</dbReference>
<dbReference type="InterPro" id="IPR014030">
    <property type="entry name" value="Ketoacyl_synth_N"/>
</dbReference>
<feature type="domain" description="Ketosynthase family 3 (KS3)" evidence="10">
    <location>
        <begin position="34"/>
        <end position="460"/>
    </location>
</feature>
<dbReference type="SUPFAM" id="SSF55048">
    <property type="entry name" value="Probable ACP-binding domain of malonyl-CoA ACP transacylase"/>
    <property type="match status" value="3"/>
</dbReference>
<dbReference type="InterPro" id="IPR036291">
    <property type="entry name" value="NAD(P)-bd_dom_sf"/>
</dbReference>
<dbReference type="SUPFAM" id="SSF52151">
    <property type="entry name" value="FabD/lysophospholipase-like"/>
    <property type="match status" value="3"/>
</dbReference>
<evidence type="ECO:0000256" key="7">
    <source>
        <dbReference type="ARBA" id="ARBA00023315"/>
    </source>
</evidence>
<feature type="compositionally biased region" description="Gly residues" evidence="8">
    <location>
        <begin position="4620"/>
        <end position="4632"/>
    </location>
</feature>
<evidence type="ECO:0000256" key="1">
    <source>
        <dbReference type="ARBA" id="ARBA00001957"/>
    </source>
</evidence>
<dbReference type="CDD" id="cd08952">
    <property type="entry name" value="KR_1_SDR_x"/>
    <property type="match status" value="3"/>
</dbReference>
<dbReference type="SMART" id="SM00823">
    <property type="entry name" value="PKS_PP"/>
    <property type="match status" value="3"/>
</dbReference>
<dbReference type="PROSITE" id="PS00012">
    <property type="entry name" value="PHOSPHOPANTETHEINE"/>
    <property type="match status" value="3"/>
</dbReference>
<dbReference type="Pfam" id="PF02801">
    <property type="entry name" value="Ketoacyl-synt_C"/>
    <property type="match status" value="3"/>
</dbReference>
<dbReference type="PANTHER" id="PTHR43775">
    <property type="entry name" value="FATTY ACID SYNTHASE"/>
    <property type="match status" value="1"/>
</dbReference>
<dbReference type="Pfam" id="PF08659">
    <property type="entry name" value="KR"/>
    <property type="match status" value="3"/>
</dbReference>
<keyword evidence="7" id="KW-0012">Acyltransferase</keyword>
<dbReference type="GeneID" id="96259802"/>
<feature type="compositionally biased region" description="Low complexity" evidence="8">
    <location>
        <begin position="1084"/>
        <end position="1099"/>
    </location>
</feature>
<dbReference type="PROSITE" id="PS00606">
    <property type="entry name" value="KS3_1"/>
    <property type="match status" value="1"/>
</dbReference>
<accession>A0ABS3XVP6</accession>
<dbReference type="InterPro" id="IPR020841">
    <property type="entry name" value="PKS_Beta-ketoAc_synthase_dom"/>
</dbReference>
<dbReference type="SUPFAM" id="SSF53901">
    <property type="entry name" value="Thiolase-like"/>
    <property type="match status" value="3"/>
</dbReference>
<dbReference type="InterPro" id="IPR016036">
    <property type="entry name" value="Malonyl_transacylase_ACP-bd"/>
</dbReference>
<evidence type="ECO:0000313" key="12">
    <source>
        <dbReference type="Proteomes" id="UP000721954"/>
    </source>
</evidence>
<evidence type="ECO:0000256" key="6">
    <source>
        <dbReference type="ARBA" id="ARBA00023268"/>
    </source>
</evidence>
<dbReference type="SMART" id="SM01294">
    <property type="entry name" value="PKS_PP_betabranch"/>
    <property type="match status" value="3"/>
</dbReference>
<gene>
    <name evidence="11" type="ORF">JW613_14425</name>
</gene>
<dbReference type="InterPro" id="IPR006162">
    <property type="entry name" value="Ppantetheine_attach_site"/>
</dbReference>
<dbReference type="SMART" id="SM00822">
    <property type="entry name" value="PKS_KR"/>
    <property type="match status" value="3"/>
</dbReference>
<dbReference type="InterPro" id="IPR032821">
    <property type="entry name" value="PKS_assoc"/>
</dbReference>
<feature type="domain" description="Ketosynthase family 3 (KS3)" evidence="10">
    <location>
        <begin position="1643"/>
        <end position="2069"/>
    </location>
</feature>
<dbReference type="InterPro" id="IPR013968">
    <property type="entry name" value="PKS_KR"/>
</dbReference>
<dbReference type="InterPro" id="IPR020806">
    <property type="entry name" value="PKS_PP-bd"/>
</dbReference>
<dbReference type="Pfam" id="PF00550">
    <property type="entry name" value="PP-binding"/>
    <property type="match status" value="3"/>
</dbReference>
<dbReference type="Pfam" id="PF18369">
    <property type="entry name" value="PKS_DE"/>
    <property type="match status" value="3"/>
</dbReference>
<keyword evidence="3" id="KW-0597">Phosphoprotein</keyword>
<dbReference type="Pfam" id="PF08990">
    <property type="entry name" value="Docking"/>
    <property type="match status" value="1"/>
</dbReference>
<dbReference type="InterPro" id="IPR041618">
    <property type="entry name" value="PKS_DE"/>
</dbReference>
<dbReference type="InterPro" id="IPR016039">
    <property type="entry name" value="Thiolase-like"/>
</dbReference>
<dbReference type="CDD" id="cd00833">
    <property type="entry name" value="PKS"/>
    <property type="match status" value="3"/>
</dbReference>
<keyword evidence="4" id="KW-0808">Transferase</keyword>
<feature type="region of interest" description="Disordered" evidence="8">
    <location>
        <begin position="461"/>
        <end position="483"/>
    </location>
</feature>
<dbReference type="InterPro" id="IPR050091">
    <property type="entry name" value="PKS_NRPS_Biosynth_Enz"/>
</dbReference>
<evidence type="ECO:0000259" key="10">
    <source>
        <dbReference type="PROSITE" id="PS52004"/>
    </source>
</evidence>
<dbReference type="SMART" id="SM00827">
    <property type="entry name" value="PKS_AT"/>
    <property type="match status" value="3"/>
</dbReference>
<name>A0ABS3XVP6_9ACTN</name>
<dbReference type="EMBL" id="JAFFZM010000007">
    <property type="protein sequence ID" value="MBO8199481.1"/>
    <property type="molecule type" value="Genomic_DNA"/>
</dbReference>
<feature type="region of interest" description="Disordered" evidence="8">
    <location>
        <begin position="3035"/>
        <end position="3068"/>
    </location>
</feature>
<dbReference type="NCBIfam" id="NF045894">
    <property type="entry name" value="PKS_plus_SDR"/>
    <property type="match status" value="3"/>
</dbReference>
<evidence type="ECO:0000256" key="4">
    <source>
        <dbReference type="ARBA" id="ARBA00022679"/>
    </source>
</evidence>
<feature type="region of interest" description="Disordered" evidence="8">
    <location>
        <begin position="428"/>
        <end position="447"/>
    </location>
</feature>
<dbReference type="SUPFAM" id="SSF47336">
    <property type="entry name" value="ACP-like"/>
    <property type="match status" value="3"/>
</dbReference>
<dbReference type="Proteomes" id="UP000721954">
    <property type="component" value="Unassembled WGS sequence"/>
</dbReference>
<sequence length="4813" mass="504306">MANNEEKLLDYLKRATTDLRTAQRRLKEVEAAGREPIAIVGMACRFPGGVRSPEELWDLVARGGDAIGGLPEDRNWDLEALYDPDPQHPGTSNTTQGGFLDDVAGFDAAFFGISPREAIGMAPQQRLALEACWEAIEHAGIDPQSLRGSRTGTFIGCDHLDYYSDPSQVPDGSAGYFTIGNTASVVSGRVAYLLGLQGAAVTVDTACSSASVTLHLASRSLRQSECSLALAGGVAVMSSSAPFVGFADLGVLAPDGRSKAFSAHADGMTMSEGVGILLLERLSDARRNGHQVLAVIRGSAINQDGTSNGLTAPNGPAQQRVITEALADARLTAADVDTVEAHGTGTTLGDPIEAQALLATYGRERPEGRPLWLGSVKSNIGHTQMAAGAAGVIKMVLAMRHGTLPASLHLSEPTPEVDWSSGAVELLTEPRDWPRGEGPRRAGVSSFGISGTNAHLILEEADEEEPSSPAHLGSPPSGHASERAAEVMPWVLSGRTADALRGQARRLADWLATDPAPGPAPGPDAQDVGWSLATTRSVFEQRAVVLGQGGEELLAGVRALAAGEPHPDVIGPGERVGDGGLVWLFSGQGSQRVGMGAELYARFPVFAEAFDQVCGLLDPHLGVSLREVVFEGSAERLEHTTCAQAGLFALQVGLARLLGSFGVRPDAVVGHSIGEVTAAYVAGVFSLEDACALVAARATLMGALPEGGAMVAVEAGADELDLPEGVAVAALNTPTSTVISGPEEPVLELAAEWKSRGRKTKRLAVSHAFHSPLMEPMLEDFRRAIEGLDYQPPSLPLISNLTGQPADERITTPDYWCEHIRQPVHFAPAIARTAHDAGTYLELGPDPVLATATQHTLRHHRVADSRDDGLEPSVVPTLSRRRPEVTGLLHALARLHASGSDVDWATVVDGHGGERRPRAVALPTYAFQHQRFWLAPPSVHAPRGSELEAEEAQLWQAVEKLDVEALASGLRLGDDSEAVDTLRPALPILADWRRRRREEARLDSWRYRVVWSPLPAGDRKESTGPRGTWLVFVPTGSEEDPAVRMSVQALRKHGAEPRVHQVDVATADRAVLAAQVAELRSARTEATGTTEAATEATEATGDDSPAGVLCLLPLDGGAFLPEHPAVPAGLAATTALFQALGDAGVEAPMWCVTQGAVSVSPAEPLPHPAQAPVWGLGRVAALEHPQRWGGLVDLPTELDSRAADRLAALLAEDRAEEPSEDQVALRGSGSYVRRLRRAPASQGLDATWRPEGTTLVTGGTGGLGAHLARRLAEHGAPHLLLVSRGGPDAPGTTELVQELRALGTQVTVEACDVSDREAVRRLLDGVPESYPLTAVFHAAGTAEIGPVAELDAEALHRQLSSKALAAAHLHELTRNLDLSAFVLFSSNAATWGSGRQGAYAAANTYLDALAEHRRGLGLPATSVAWGPWGEIGMAADQETLAYLSKRGLAPLDPGLATTCLHQALSSGDTTLTVADVDWEKFSAAFAAQRPSPLLSGLTTTTGTTTGTGTEQYSEALGNSGNASPDGPLHRELADSTPAQQLRILLQHVQARAATVLGHPDPTALPPSRPFQELGFDSLTAVELRNQLTALTGENLPPTAVFDHPTPQALAGYLRTRLCGTTTDAGAAAAQGRRGSAADAAPSDEPIAIVSMACRFPGGVRTPDELWDLVAQGRDAISGLPTDRGWDLDAVYDPDPDHRGTSYVREGGFLHDAARFDAAFFGISPREALAMDPQQRLLLETAWETFENAGLDRASLQGSNTGIFTGGTFQGYGSGGSAAAPDVEGFLLAGGTPSVMSGRLAYSFGLEGPAMTVDTACSSSLVAMHLAAQALRQGECELALAGGVAVMATPATFVEFSRQRGLARDGRCKPYAAGADGTGWGEGVGLVLLERLSDAQRNGHRVLAVLRGSAVNQDGTSNGLTAPNGPSQERVIRQALAGARLSAADVDVVEGHGTGTTLGDPIEAQALLSTYGQERAAERPLWLGSVKSNIGHTQAAAGVAGVIKMVQAMRHGVLPASLHIDEPSPHVDWESGAVRLLTEQVEWPGGERPRRAGVSSFGISGTNAHLILEEPPVAEPAQVGADVTGVVPWVISARGAEALRGQAAALAQVSGAVGAVGRSLVTSRSLFEQRAVVLGQGGEELLAGVRALAAGEPHPDVVGPGERVGDGGLVWLFSGQGSQRVGMGAELYARFPVFAEAFEQVCGLLDPQLGVSLREVVFEGSAERLEHTTCAQAGLFALQVGLARLLGSFGVRPDAVVGHSIGEVTAAYVAGVFSLEDACTLVAARATLMGALPEGGAMVAVEAGADELELPEGVAVAALNTPTSTVISGPEEPVLELAAEWKSRGRKTKRLAVSHAFHSPSMEPMLEDFRQAIEGLQFHQPTLPLISNLTGRPADERITTPDYWCEHIRQPVHFAPALTHLGTHTYLELGPDPVLTTATQHTLEDNPLTLCTLTAKQPETRALAHTLAQLHTHGHDIDWTPWFPPGPTIDLPTYAFQRQHYWLAPGHPAEDIEAAGPGDDSPLWDAVERGDLEALTHTLGSSEEQQPMLSELLPVLAEWRQRRRERAVLDEWRYRVDWKQLPEENAPVLSGTWWVFTSAAQEEAARTVVRALGEYGAEARVCEVDVAAADRDLLVDKAATLAAEDTPAGVLCLFGLDRSRLPGHPELSAGLAAATALVQALGDAGIEAPLWCLTRGAVSALPGEPLPHPDQAQLWGLGRVAALEHPERWGGLVDLPVAVDDRTHTRLAGVLTRGQPEDQVAIRSCGILARRLQHAPVSRGDGDSGVWGAEGTTLITGGTGALGMLLARRLAEFGAPHVLLASRSGPDAPGAAELVDELRALGTEVTVRACDVSDPEAVRQLLTAVPDACPLKAVFHAAGVADIAPLAELRPAQLAEALRGKAHAAALLHELTRDLGLDLSAFVLFSSGAAVWGSARQGAYAAANAYLDALAEHRRGLGLPATSVAWGPWGDTGMAADEAAVTYFEHLGLAPLAPDRAVAALRLAVEHGDTAVTVADIDWRKFPAAFATQRPSPLLADLSLPGEGDGSQDTAGAVHDGGSHPLQRQLADSSPAQQQHLVLRLVRAQAAAVLGHSGPDAVPSGQPFQELGFDSLTAVELRNRLSAASGLELPASLVFDHPTPQAVAAYLREELTGGRTEVARTAADVGTVAQDEPIAIVGMACRFPGSAHSPEELWELVVEGRDAIGPMPSDRNWDLGQIYDPDPDHPGTSYVREGGFLQDAAGFDAAFFGISPREALAMDPQQRILMETAWEALESAGIDREALRGSGTGVFTGVTSQDYLSLTNITSSDVEGYVATGNIGSVVSGRVAYTFGLEGPAVTVDTACSSSLVATHLASQALRQGECELALAGGVTVMATPGAFVEFSRQRGMAFDARCKAFAAGADGLVWGEGAGLLLLERLSDAQRNGHEVLAVIRGSAVNQDGASNGLTAPNGPAQQRVIAQALANARLTPSEVDAVEAHGTGTALGDPIEAQALLATYGQDRPAGRPLLLGSVKSNIGHTQAAAGVAGVIKTVLAMRHGVLPASLHIDEPTPKVEWESGAVRLVTERAEWPDSGRPRRAGVSAFGISGTNAHLLLEQAPQLPEDEEAAEPVPAESAGAGGPGLVPWPVSARGVEALRGQAAALAARVAAEPDLSPVDVGWTLAAGRSAFEHRAVVVGEDRAELTAGLRALAAGLPHPAVLDPGAPAVSSDAGGPVLVFPGQGSQWVGMAAELLASSSTFADRMAECEWALSPYVDWSLTEVLTGCDGGTGLERVEVVQPALWATMVSLAAVWADHGVTPAAVVGHSQGEIAAACVAGALPLEDGARIVALRSQALRELAGSGAMASLGVGEERAAELIDAYGHTGAVGVAAVNGPSSTVISGPPEAVADVVARADGEGVRARLIDVDYASHSAQVDRIGDELTATLSGILPAADADVAFYSTVTAGPLAPVELDADYWVTNLRERVRFADTIRALLDDGHRLFIEVSTHPVLTMGMQECFEEAGVAAAAVPTLHRDRGDPAQVVRAVAGAFAAGARVDWRAVFPAEPGPRFVPLPTYAFQRRRFWVAPPAGGFGADGHGAADGLRDAAESRLWHAIEEQDAETVASTLRLDGDGEALASLLPALPILSDWRRHHREQARLDSWRYRATWVPVPALDDAATGPRPDAGWLLLVPAGFDAHPAVRTVGEALRRCGAAAEAWSVDTRTGACREELAERLSEAAGSRPPDRILSLLALDEDPHPEHPEVPAGLAATTALVQALGDIEVEAVVWCVTQGAVAVSADDPLPHPVQAQAWGLGRVAALEEPQRWGGLVDLPAEADEDVLDRLAALFAEGTGEDQLAIRPTGTYCRRLHRAPAAGPEGAAAWQPSGTTLVTGGTGALGAHLARWLARNGAPHLLLVGRRGPDAPGARELAAELRGAGTEVTLAACDVADRAAVQRLLDGIPDDRPLTAVFHAAGLPENMPFPDLDPAHMAGILRPKAQAAALLDELTREKELSAFVLFSSGAAAWGSGLQGSYAAANTYLDALAEHRRALGLPATSVAWGPWGDTGMAADDTAVTYFGRRGLAPLAPEDALAALGQALDNRETALAVADIDWERFAAALTTRRPSPLLADLARPSPAGGEPGAGAQDGQGGQEPADLPLRRQLADSGSPEQQRYLLLRHVQTHVAAVLGYGGPDEVSPARPFKELGFDSLTAVQLRNQLNATTGLALPPTLVFDHPSPSALADLLREHLVDDEAASEGHLLSGLDRWDAACAPETLDGAARRRVAQRLELLLAKWGDTHNGSAAEHSDAHGDLRTATAEDIFDLISDEFGKS</sequence>
<dbReference type="InterPro" id="IPR018201">
    <property type="entry name" value="Ketoacyl_synth_AS"/>
</dbReference>
<dbReference type="Gene3D" id="3.40.47.10">
    <property type="match status" value="3"/>
</dbReference>
<dbReference type="Pfam" id="PF00109">
    <property type="entry name" value="ketoacyl-synt"/>
    <property type="match status" value="3"/>
</dbReference>
<feature type="compositionally biased region" description="Low complexity" evidence="8">
    <location>
        <begin position="1498"/>
        <end position="1509"/>
    </location>
</feature>
<evidence type="ECO:0000313" key="11">
    <source>
        <dbReference type="EMBL" id="MBO8199481.1"/>
    </source>
</evidence>
<keyword evidence="12" id="KW-1185">Reference proteome</keyword>
<feature type="compositionally biased region" description="Basic and acidic residues" evidence="8">
    <location>
        <begin position="428"/>
        <end position="440"/>
    </location>
</feature>
<evidence type="ECO:0000256" key="8">
    <source>
        <dbReference type="SAM" id="MobiDB-lite"/>
    </source>
</evidence>
<keyword evidence="6" id="KW-0511">Multifunctional enzyme</keyword>
<keyword evidence="5" id="KW-0045">Antibiotic biosynthesis</keyword>
<feature type="domain" description="Carrier" evidence="9">
    <location>
        <begin position="3075"/>
        <end position="3150"/>
    </location>
</feature>
<dbReference type="InterPro" id="IPR036736">
    <property type="entry name" value="ACP-like_sf"/>
</dbReference>
<organism evidence="11 12">
    <name type="scientific">Streptomyces smyrnaeus</name>
    <dbReference type="NCBI Taxonomy" id="1387713"/>
    <lineage>
        <taxon>Bacteria</taxon>
        <taxon>Bacillati</taxon>
        <taxon>Actinomycetota</taxon>
        <taxon>Actinomycetes</taxon>
        <taxon>Kitasatosporales</taxon>
        <taxon>Streptomycetaceae</taxon>
        <taxon>Streptomyces</taxon>
    </lineage>
</organism>
<dbReference type="PROSITE" id="PS52004">
    <property type="entry name" value="KS3_2"/>
    <property type="match status" value="3"/>
</dbReference>
<feature type="region of interest" description="Disordered" evidence="8">
    <location>
        <begin position="1082"/>
        <end position="1104"/>
    </location>
</feature>
<evidence type="ECO:0000256" key="2">
    <source>
        <dbReference type="ARBA" id="ARBA00022450"/>
    </source>
</evidence>
<dbReference type="InterPro" id="IPR015083">
    <property type="entry name" value="NorB/c/GfsB-D-like_docking"/>
</dbReference>
<dbReference type="InterPro" id="IPR009081">
    <property type="entry name" value="PP-bd_ACP"/>
</dbReference>
<dbReference type="Gene3D" id="1.10.1200.10">
    <property type="entry name" value="ACP-like"/>
    <property type="match status" value="3"/>
</dbReference>
<comment type="cofactor">
    <cofactor evidence="1">
        <name>pantetheine 4'-phosphate</name>
        <dbReference type="ChEBI" id="CHEBI:47942"/>
    </cofactor>
</comment>
<dbReference type="Gene3D" id="3.40.366.10">
    <property type="entry name" value="Malonyl-Coenzyme A Acyl Carrier Protein, domain 2"/>
    <property type="match status" value="3"/>
</dbReference>